<evidence type="ECO:0000313" key="4">
    <source>
        <dbReference type="EMBL" id="WFD09898.1"/>
    </source>
</evidence>
<keyword evidence="2" id="KW-0169">Cobalamin biosynthesis</keyword>
<dbReference type="InterPro" id="IPR003723">
    <property type="entry name" value="Precorrin-6x_reduct"/>
</dbReference>
<comment type="pathway">
    <text evidence="1">Cofactor biosynthesis; adenosylcobalamin biosynthesis.</text>
</comment>
<dbReference type="GO" id="GO:0016491">
    <property type="term" value="F:oxidoreductase activity"/>
    <property type="evidence" value="ECO:0007669"/>
    <property type="project" value="UniProtKB-KW"/>
</dbReference>
<evidence type="ECO:0000256" key="1">
    <source>
        <dbReference type="ARBA" id="ARBA00004953"/>
    </source>
</evidence>
<evidence type="ECO:0000313" key="5">
    <source>
        <dbReference type="Proteomes" id="UP001222800"/>
    </source>
</evidence>
<dbReference type="NCBIfam" id="TIGR00715">
    <property type="entry name" value="precor6x_red"/>
    <property type="match status" value="1"/>
</dbReference>
<proteinExistence type="predicted"/>
<protein>
    <submittedName>
        <fullName evidence="4">Cobalt-precorrin-6A reductase</fullName>
        <ecNumber evidence="4">1.3.1.106</ecNumber>
    </submittedName>
</protein>
<keyword evidence="5" id="KW-1185">Reference proteome</keyword>
<sequence>MILVLGGTSDSLKICDLLNKMGKSYILSVATEYGKEISKKYCEDINVARLDKYDMIKFAKQNNIKIILDATHPYALDVSRNAMDASYELSIKYIRYERRSSDILEHENVIKVNNIKEACDVANKIGENIFLSTGSKNLGDFVGNLKNKNIIARVLPTSEVLRACENLGLKAHNIVAMKGPFSYDINKQLYKFYNCDLVITKESGAAGGFEEKLRASIDSNIKTIVILRPSLDYPQKIDDIEELNVQLLLSN</sequence>
<dbReference type="Proteomes" id="UP001222800">
    <property type="component" value="Chromosome"/>
</dbReference>
<dbReference type="RefSeq" id="WP_277731864.1">
    <property type="nucleotide sequence ID" value="NZ_CP120733.1"/>
</dbReference>
<dbReference type="PROSITE" id="PS51014">
    <property type="entry name" value="COBK_CBIJ"/>
    <property type="match status" value="1"/>
</dbReference>
<dbReference type="EC" id="1.3.1.106" evidence="4"/>
<dbReference type="Pfam" id="PF02571">
    <property type="entry name" value="CbiJ"/>
    <property type="match status" value="1"/>
</dbReference>
<evidence type="ECO:0000256" key="3">
    <source>
        <dbReference type="ARBA" id="ARBA00023002"/>
    </source>
</evidence>
<evidence type="ECO:0000256" key="2">
    <source>
        <dbReference type="ARBA" id="ARBA00022573"/>
    </source>
</evidence>
<accession>A0ABY8EGJ9</accession>
<organism evidence="4 5">
    <name type="scientific">Tepidibacter hydrothermalis</name>
    <dbReference type="NCBI Taxonomy" id="3036126"/>
    <lineage>
        <taxon>Bacteria</taxon>
        <taxon>Bacillati</taxon>
        <taxon>Bacillota</taxon>
        <taxon>Clostridia</taxon>
        <taxon>Peptostreptococcales</taxon>
        <taxon>Peptostreptococcaceae</taxon>
        <taxon>Tepidibacter</taxon>
    </lineage>
</organism>
<dbReference type="PANTHER" id="PTHR36925">
    <property type="entry name" value="COBALT-PRECORRIN-6A REDUCTASE"/>
    <property type="match status" value="1"/>
</dbReference>
<gene>
    <name evidence="4" type="ORF">P4S50_16195</name>
</gene>
<dbReference type="NCBIfam" id="NF005970">
    <property type="entry name" value="PRK08057.1-4"/>
    <property type="match status" value="1"/>
</dbReference>
<reference evidence="4 5" key="1">
    <citation type="submission" date="2023-03" db="EMBL/GenBank/DDBJ databases">
        <title>Complete genome sequence of Tepidibacter sp. SWIR-1, isolated from a deep-sea hydrothermal vent.</title>
        <authorList>
            <person name="Li X."/>
        </authorList>
    </citation>
    <scope>NUCLEOTIDE SEQUENCE [LARGE SCALE GENOMIC DNA]</scope>
    <source>
        <strain evidence="4 5">SWIR-1</strain>
    </source>
</reference>
<name>A0ABY8EGJ9_9FIRM</name>
<dbReference type="PANTHER" id="PTHR36925:SF1">
    <property type="entry name" value="COBALT-PRECORRIN-6A REDUCTASE"/>
    <property type="match status" value="1"/>
</dbReference>
<dbReference type="EMBL" id="CP120733">
    <property type="protein sequence ID" value="WFD09898.1"/>
    <property type="molecule type" value="Genomic_DNA"/>
</dbReference>
<keyword evidence="3 4" id="KW-0560">Oxidoreductase</keyword>